<evidence type="ECO:0000256" key="2">
    <source>
        <dbReference type="ARBA" id="ARBA00022598"/>
    </source>
</evidence>
<evidence type="ECO:0000313" key="12">
    <source>
        <dbReference type="Proteomes" id="UP001497383"/>
    </source>
</evidence>
<dbReference type="PANTHER" id="PTHR11778">
    <property type="entry name" value="SERYL-TRNA SYNTHETASE"/>
    <property type="match status" value="1"/>
</dbReference>
<dbReference type="RefSeq" id="XP_066831263.1">
    <property type="nucleotide sequence ID" value="XM_066974534.1"/>
</dbReference>
<dbReference type="Gene3D" id="1.10.287.40">
    <property type="entry name" value="Serine-tRNA synthetase, tRNA binding domain"/>
    <property type="match status" value="1"/>
</dbReference>
<dbReference type="SUPFAM" id="SSF55681">
    <property type="entry name" value="Class II aaRS and biotin synthetases"/>
    <property type="match status" value="1"/>
</dbReference>
<proteinExistence type="predicted"/>
<feature type="region of interest" description="Disordered" evidence="9">
    <location>
        <begin position="1"/>
        <end position="32"/>
    </location>
</feature>
<dbReference type="Pfam" id="PF00587">
    <property type="entry name" value="tRNA-synt_2b"/>
    <property type="match status" value="1"/>
</dbReference>
<dbReference type="SUPFAM" id="SSF46589">
    <property type="entry name" value="tRNA-binding arm"/>
    <property type="match status" value="1"/>
</dbReference>
<dbReference type="PIRSF" id="PIRSF001529">
    <property type="entry name" value="Ser-tRNA-synth_IIa"/>
    <property type="match status" value="1"/>
</dbReference>
<keyword evidence="3" id="KW-0547">Nucleotide-binding</keyword>
<evidence type="ECO:0000256" key="3">
    <source>
        <dbReference type="ARBA" id="ARBA00022741"/>
    </source>
</evidence>
<keyword evidence="12" id="KW-1185">Reference proteome</keyword>
<evidence type="ECO:0000256" key="8">
    <source>
        <dbReference type="SAM" id="Coils"/>
    </source>
</evidence>
<evidence type="ECO:0000256" key="1">
    <source>
        <dbReference type="ARBA" id="ARBA00012840"/>
    </source>
</evidence>
<evidence type="ECO:0000256" key="5">
    <source>
        <dbReference type="ARBA" id="ARBA00023146"/>
    </source>
</evidence>
<name>A0ABP0ZSM2_9ASCO</name>
<evidence type="ECO:0000313" key="11">
    <source>
        <dbReference type="EMBL" id="CAK9440225.1"/>
    </source>
</evidence>
<evidence type="ECO:0000256" key="7">
    <source>
        <dbReference type="ARBA" id="ARBA00034892"/>
    </source>
</evidence>
<evidence type="ECO:0000256" key="9">
    <source>
        <dbReference type="SAM" id="MobiDB-lite"/>
    </source>
</evidence>
<dbReference type="InterPro" id="IPR002314">
    <property type="entry name" value="aa-tRNA-synt_IIb"/>
</dbReference>
<dbReference type="InterPro" id="IPR045864">
    <property type="entry name" value="aa-tRNA-synth_II/BPL/LPL"/>
</dbReference>
<dbReference type="InterPro" id="IPR006195">
    <property type="entry name" value="aa-tRNA-synth_II"/>
</dbReference>
<dbReference type="PROSITE" id="PS50862">
    <property type="entry name" value="AA_TRNA_LIGASE_II"/>
    <property type="match status" value="1"/>
</dbReference>
<dbReference type="InterPro" id="IPR002317">
    <property type="entry name" value="Ser-tRNA-ligase_type_1"/>
</dbReference>
<dbReference type="GeneID" id="92209521"/>
<reference evidence="11 12" key="1">
    <citation type="submission" date="2024-03" db="EMBL/GenBank/DDBJ databases">
        <authorList>
            <person name="Brejova B."/>
        </authorList>
    </citation>
    <scope>NUCLEOTIDE SEQUENCE [LARGE SCALE GENOMIC DNA]</scope>
    <source>
        <strain evidence="11 12">CBS 14171</strain>
    </source>
</reference>
<organism evidence="11 12">
    <name type="scientific">Lodderomyces beijingensis</name>
    <dbReference type="NCBI Taxonomy" id="1775926"/>
    <lineage>
        <taxon>Eukaryota</taxon>
        <taxon>Fungi</taxon>
        <taxon>Dikarya</taxon>
        <taxon>Ascomycota</taxon>
        <taxon>Saccharomycotina</taxon>
        <taxon>Pichiomycetes</taxon>
        <taxon>Debaryomycetaceae</taxon>
        <taxon>Candida/Lodderomyces clade</taxon>
        <taxon>Lodderomyces</taxon>
    </lineage>
</organism>
<evidence type="ECO:0000259" key="10">
    <source>
        <dbReference type="PROSITE" id="PS50862"/>
    </source>
</evidence>
<keyword evidence="8" id="KW-0175">Coiled coil</keyword>
<protein>
    <recommendedName>
        <fullName evidence="1">serine--tRNA ligase</fullName>
        <ecNumber evidence="1">6.1.1.11</ecNumber>
    </recommendedName>
    <alternativeName>
        <fullName evidence="6">Seryl-tRNA synthetase</fullName>
    </alternativeName>
    <alternativeName>
        <fullName evidence="7">Seryl-tRNA(Ser) synthetase</fullName>
    </alternativeName>
</protein>
<dbReference type="Gene3D" id="3.30.930.10">
    <property type="entry name" value="Bira Bifunctional Protein, Domain 2"/>
    <property type="match status" value="1"/>
</dbReference>
<keyword evidence="2" id="KW-0436">Ligase</keyword>
<dbReference type="PRINTS" id="PR00981">
    <property type="entry name" value="TRNASYNTHSER"/>
</dbReference>
<keyword evidence="4" id="KW-0067">ATP-binding</keyword>
<keyword evidence="5" id="KW-0030">Aminoacyl-tRNA synthetase</keyword>
<dbReference type="EMBL" id="OZ022409">
    <property type="protein sequence ID" value="CAK9440225.1"/>
    <property type="molecule type" value="Genomic_DNA"/>
</dbReference>
<gene>
    <name evidence="11" type="ORF">LODBEIA_P43250</name>
</gene>
<dbReference type="NCBIfam" id="TIGR00414">
    <property type="entry name" value="serS"/>
    <property type="match status" value="1"/>
</dbReference>
<dbReference type="InterPro" id="IPR010978">
    <property type="entry name" value="tRNA-bd_arm"/>
</dbReference>
<sequence length="475" mass="53054">MHGSVKSRLTRASLSLARNSSTSSSSEGTIKNSGAKNSSILLRAQLDINDIISRPQIYKDSVTRRHLPLNLISDIDFITQNRPLQASHLATINALKRERKDITANLNNTQEKDGVMSRLKQIKSELQPLEKQLRDLQELIYAKAEDLPNLLDESVPRDSQTDEVVSYINMDPEEAQTISPAGARDHRSIGEELGILDFVTASRVSGSSWYYMLGDGALLEQALVQYALSRARQRDYKMITPPSVVKSEIVQACGFKPQDQNNEKQIYQIEDEPLSLCGTAEIPMGAFHSSTIFPSGTQFPLKYVGVSRSYRAEAGASGKDTRGLYRVHEFTKVELFHFTKPRDAQRELDQIRDFQIDLVRSLGIQARVLNMSSADLGAPAMKKYDIEAWMPGRGSWGEITSSSNCGTYQARRLGTRYHDHQDRVAHVATLNGTCMAVPRVLVALIEQNYDPVANVVRVPSVLWPYMDGKEVIAKN</sequence>
<dbReference type="Proteomes" id="UP001497383">
    <property type="component" value="Chromosome 5"/>
</dbReference>
<feature type="compositionally biased region" description="Low complexity" evidence="9">
    <location>
        <begin position="10"/>
        <end position="26"/>
    </location>
</feature>
<feature type="domain" description="Aminoacyl-transfer RNA synthetases class-II family profile" evidence="10">
    <location>
        <begin position="185"/>
        <end position="459"/>
    </location>
</feature>
<accession>A0ABP0ZSM2</accession>
<evidence type="ECO:0000256" key="4">
    <source>
        <dbReference type="ARBA" id="ARBA00022840"/>
    </source>
</evidence>
<dbReference type="InterPro" id="IPR042103">
    <property type="entry name" value="SerRS_1_N_sf"/>
</dbReference>
<evidence type="ECO:0000256" key="6">
    <source>
        <dbReference type="ARBA" id="ARBA00031113"/>
    </source>
</evidence>
<dbReference type="EC" id="6.1.1.11" evidence="1"/>
<feature type="coiled-coil region" evidence="8">
    <location>
        <begin position="92"/>
        <end position="139"/>
    </location>
</feature>